<keyword evidence="2" id="KW-0456">Lyase</keyword>
<name>A0A0D0LT20_VARPD</name>
<comment type="similarity">
    <text evidence="1">Belongs to the enoyl-CoA hydratase/isomerase family.</text>
</comment>
<evidence type="ECO:0000256" key="1">
    <source>
        <dbReference type="ARBA" id="ARBA00005254"/>
    </source>
</evidence>
<dbReference type="Proteomes" id="UP000032067">
    <property type="component" value="Unassembled WGS sequence"/>
</dbReference>
<dbReference type="PANTHER" id="PTHR42964:SF1">
    <property type="entry name" value="POLYKETIDE BIOSYNTHESIS ENOYL-COA HYDRATASE PKSH-RELATED"/>
    <property type="match status" value="1"/>
</dbReference>
<dbReference type="EMBL" id="JXQQ01000085">
    <property type="protein sequence ID" value="KIQ21739.1"/>
    <property type="molecule type" value="Genomic_DNA"/>
</dbReference>
<dbReference type="InterPro" id="IPR029045">
    <property type="entry name" value="ClpP/crotonase-like_dom_sf"/>
</dbReference>
<dbReference type="Pfam" id="PF00378">
    <property type="entry name" value="ECH_1"/>
    <property type="match status" value="1"/>
</dbReference>
<organism evidence="2 3">
    <name type="scientific">Variovorax paradoxus</name>
    <dbReference type="NCBI Taxonomy" id="34073"/>
    <lineage>
        <taxon>Bacteria</taxon>
        <taxon>Pseudomonadati</taxon>
        <taxon>Pseudomonadota</taxon>
        <taxon>Betaproteobacteria</taxon>
        <taxon>Burkholderiales</taxon>
        <taxon>Comamonadaceae</taxon>
        <taxon>Variovorax</taxon>
    </lineage>
</organism>
<comment type="caution">
    <text evidence="2">The sequence shown here is derived from an EMBL/GenBank/DDBJ whole genome shotgun (WGS) entry which is preliminary data.</text>
</comment>
<dbReference type="PANTHER" id="PTHR42964">
    <property type="entry name" value="ENOYL-COA HYDRATASE"/>
    <property type="match status" value="1"/>
</dbReference>
<gene>
    <name evidence="2" type="ORF">RT97_27410</name>
</gene>
<accession>A0A0D0LT20</accession>
<protein>
    <submittedName>
        <fullName evidence="2">Enoyl-CoA hydratase</fullName>
        <ecNumber evidence="2">4.2.1.17</ecNumber>
    </submittedName>
</protein>
<dbReference type="Gene3D" id="3.90.226.10">
    <property type="entry name" value="2-enoyl-CoA Hydratase, Chain A, domain 1"/>
    <property type="match status" value="1"/>
</dbReference>
<dbReference type="Gene3D" id="1.10.12.10">
    <property type="entry name" value="Lyase 2-enoyl-coa Hydratase, Chain A, domain 2"/>
    <property type="match status" value="1"/>
</dbReference>
<dbReference type="SUPFAM" id="SSF52096">
    <property type="entry name" value="ClpP/crotonase"/>
    <property type="match status" value="1"/>
</dbReference>
<dbReference type="InterPro" id="IPR014748">
    <property type="entry name" value="Enoyl-CoA_hydra_C"/>
</dbReference>
<sequence length="266" mass="28303">MSSTFTKLDLSIEGAVARIWLDQPDARNAFDDVVIAELTEAFSEAGAAPQVKAIVLGANGPAFCAGANLNWMRRMADYTRGENIADAGKLAAMLRTIAECPKPTIARVQGDVYAGGMGLVAACDMAVSVDTAWYCLSEVKIGLVPATISPYVLRAMGTRASQRYFLTAERFTAGEAHRIGFVHEVVAADALDAKVDELLKALTGASPAAVRACKQLIADVDGREIDDALIAKTVEGIADIRASDEGREGVQAFLQKRKPSWLEAKA</sequence>
<dbReference type="EC" id="4.2.1.17" evidence="2"/>
<dbReference type="InterPro" id="IPR051683">
    <property type="entry name" value="Enoyl-CoA_Hydratase/Isomerase"/>
</dbReference>
<dbReference type="InterPro" id="IPR001753">
    <property type="entry name" value="Enoyl-CoA_hydra/iso"/>
</dbReference>
<evidence type="ECO:0000313" key="2">
    <source>
        <dbReference type="EMBL" id="KIQ21739.1"/>
    </source>
</evidence>
<dbReference type="AlphaFoldDB" id="A0A0D0LT20"/>
<dbReference type="OrthoDB" id="9807606at2"/>
<dbReference type="CDD" id="cd06558">
    <property type="entry name" value="crotonase-like"/>
    <property type="match status" value="1"/>
</dbReference>
<reference evidence="2 3" key="1">
    <citation type="submission" date="2014-12" db="EMBL/GenBank/DDBJ databases">
        <title>16Stimator: statistical estimation of ribosomal gene copy numbers from draft genome assemblies.</title>
        <authorList>
            <person name="Perisin M.A."/>
            <person name="Vetter M."/>
            <person name="Gilbert J.A."/>
            <person name="Bergelson J."/>
        </authorList>
    </citation>
    <scope>NUCLEOTIDE SEQUENCE [LARGE SCALE GENOMIC DNA]</scope>
    <source>
        <strain evidence="2 3">MEDvA23</strain>
    </source>
</reference>
<evidence type="ECO:0000313" key="3">
    <source>
        <dbReference type="Proteomes" id="UP000032067"/>
    </source>
</evidence>
<proteinExistence type="inferred from homology"/>
<dbReference type="RefSeq" id="WP_042582024.1">
    <property type="nucleotide sequence ID" value="NZ_JXQQ01000085.1"/>
</dbReference>
<dbReference type="GO" id="GO:0004300">
    <property type="term" value="F:enoyl-CoA hydratase activity"/>
    <property type="evidence" value="ECO:0007669"/>
    <property type="project" value="UniProtKB-EC"/>
</dbReference>